<dbReference type="GO" id="GO:0005886">
    <property type="term" value="C:plasma membrane"/>
    <property type="evidence" value="ECO:0007669"/>
    <property type="project" value="UniProtKB-SubCell"/>
</dbReference>
<dbReference type="Pfam" id="PF01130">
    <property type="entry name" value="CD36"/>
    <property type="match status" value="1"/>
</dbReference>
<keyword evidence="7 12" id="KW-1133">Transmembrane helix</keyword>
<dbReference type="InterPro" id="IPR002159">
    <property type="entry name" value="CD36_fam"/>
</dbReference>
<keyword evidence="5 12" id="KW-0812">Transmembrane</keyword>
<organism evidence="13">
    <name type="scientific">Colaphellus bowringi</name>
    <dbReference type="NCBI Taxonomy" id="561076"/>
    <lineage>
        <taxon>Eukaryota</taxon>
        <taxon>Metazoa</taxon>
        <taxon>Ecdysozoa</taxon>
        <taxon>Arthropoda</taxon>
        <taxon>Hexapoda</taxon>
        <taxon>Insecta</taxon>
        <taxon>Pterygota</taxon>
        <taxon>Neoptera</taxon>
        <taxon>Endopterygota</taxon>
        <taxon>Coleoptera</taxon>
        <taxon>Polyphaga</taxon>
        <taxon>Cucujiformia</taxon>
        <taxon>Chrysomeloidea</taxon>
        <taxon>Chrysomelidae</taxon>
        <taxon>Chrysomelinae</taxon>
        <taxon>Chrysomelini</taxon>
        <taxon>Colaphellus</taxon>
    </lineage>
</organism>
<evidence type="ECO:0000256" key="11">
    <source>
        <dbReference type="ARBA" id="ARBA00023180"/>
    </source>
</evidence>
<evidence type="ECO:0000256" key="9">
    <source>
        <dbReference type="ARBA" id="ARBA00023157"/>
    </source>
</evidence>
<accession>A0A0S3J2R4</accession>
<reference evidence="13" key="2">
    <citation type="submission" date="2015-08" db="EMBL/GenBank/DDBJ databases">
        <authorList>
            <person name="Babu N.S."/>
            <person name="Beckwith C.J."/>
            <person name="Beseler K.G."/>
            <person name="Brison A."/>
            <person name="Carone J.V."/>
            <person name="Caskin T.P."/>
            <person name="Diamond M."/>
            <person name="Durham M.E."/>
            <person name="Foxe J.M."/>
            <person name="Go M."/>
            <person name="Henderson B.A."/>
            <person name="Jones I.B."/>
            <person name="McGettigan J.A."/>
            <person name="Micheletti S.J."/>
            <person name="Nasrallah M.E."/>
            <person name="Ortiz D."/>
            <person name="Piller C.R."/>
            <person name="Privatt S.R."/>
            <person name="Schneider S.L."/>
            <person name="Sharp S."/>
            <person name="Smith T.C."/>
            <person name="Stanton J.D."/>
            <person name="Ullery H.E."/>
            <person name="Wilson R.J."/>
            <person name="Serrano M.G."/>
            <person name="Buck G."/>
            <person name="Lee V."/>
            <person name="Wang Y."/>
            <person name="Carvalho R."/>
            <person name="Voegtly L."/>
            <person name="Shi R."/>
            <person name="Duckworth R."/>
            <person name="Johnson A."/>
            <person name="Loviza R."/>
            <person name="Walstead R."/>
            <person name="Shah Z."/>
            <person name="Kiflezghi M."/>
            <person name="Wade K."/>
            <person name="Ball S.L."/>
            <person name="Bradley K.W."/>
            <person name="Asai D.J."/>
            <person name="Bowman C.A."/>
            <person name="Russell D.A."/>
            <person name="Pope W.H."/>
            <person name="Jacobs-Sera D."/>
            <person name="Hendrix R.W."/>
            <person name="Hatfull G.F."/>
        </authorList>
    </citation>
    <scope>NUCLEOTIDE SEQUENCE</scope>
</reference>
<evidence type="ECO:0000256" key="2">
    <source>
        <dbReference type="ARBA" id="ARBA00010532"/>
    </source>
</evidence>
<dbReference type="PANTHER" id="PTHR11923:SF69">
    <property type="entry name" value="SENSORY NEURON MEMBRANE PROTEIN 1"/>
    <property type="match status" value="1"/>
</dbReference>
<evidence type="ECO:0000313" key="13">
    <source>
        <dbReference type="EMBL" id="ALR72543.1"/>
    </source>
</evidence>
<keyword evidence="9" id="KW-1015">Disulfide bond</keyword>
<keyword evidence="10" id="KW-0675">Receptor</keyword>
<dbReference type="AlphaFoldDB" id="A0A0S3J2R4"/>
<protein>
    <submittedName>
        <fullName evidence="13">Sensory neuron membrane protein SNMP1b</fullName>
    </submittedName>
</protein>
<dbReference type="GO" id="GO:0005737">
    <property type="term" value="C:cytoplasm"/>
    <property type="evidence" value="ECO:0007669"/>
    <property type="project" value="TreeGrafter"/>
</dbReference>
<keyword evidence="8 12" id="KW-0472">Membrane</keyword>
<dbReference type="GO" id="GO:0007608">
    <property type="term" value="P:sensory perception of smell"/>
    <property type="evidence" value="ECO:0007669"/>
    <property type="project" value="UniProtKB-KW"/>
</dbReference>
<keyword evidence="4" id="KW-0716">Sensory transduction</keyword>
<sequence length="534" mass="60186">MRLPLKLGVAGFLLILLSVIVGFIALNPIVRFGIRQQTALKRKSEIRNIYLKLPFPLDFRVYFFNISNPMEVQKGATPILTEIGPYCYDEFKEKIDVLDNDAEDSLTYYPYDIYKFNAEKSGKLSDTDYVTILHPALVGMVNQATRDSPALLSIVNKAIGPIFRDPESIYLTAKVKDILFDGVELNCKVTEFAAKAVCTQIKSQIPGIKSDPEKSIFLFSLLGVKNATVGKSIKVSRGISNSRDLGKVLEFDGKKVLKLWYEEQCNHFKGTDGWIIPPLLKPEEGLWSFSADLCRNVVAEYVEDSVTKGVKTRRYEATLADMQNNEEDKCYCPTPKTCLRKGVFDLSKCMGVPILATLPHFLEADEIYLQQVKGLNPILDKHIIRIQLEPMTGTPIEARKRLQFNLPVSASEKITLMRNVSTSLHPIFWIEEGVELDGALLEKVTEVFTFLGVFQVFRWLGLLIGFVSIAYAVYHHMKHSRSVHITPISGSSSSDHVDINRSTNELVGKMKEVFQSDKGHTNPVMTGHEFDRYS</sequence>
<evidence type="ECO:0000256" key="6">
    <source>
        <dbReference type="ARBA" id="ARBA00022725"/>
    </source>
</evidence>
<comment type="similarity">
    <text evidence="2">Belongs to the CD36 family.</text>
</comment>
<name>A0A0S3J2R4_9CUCU</name>
<proteinExistence type="evidence at transcript level"/>
<feature type="transmembrane region" description="Helical" evidence="12">
    <location>
        <begin position="456"/>
        <end position="474"/>
    </location>
</feature>
<evidence type="ECO:0000256" key="7">
    <source>
        <dbReference type="ARBA" id="ARBA00022989"/>
    </source>
</evidence>
<evidence type="ECO:0000256" key="1">
    <source>
        <dbReference type="ARBA" id="ARBA00004651"/>
    </source>
</evidence>
<evidence type="ECO:0000256" key="12">
    <source>
        <dbReference type="SAM" id="Phobius"/>
    </source>
</evidence>
<dbReference type="GO" id="GO:0005044">
    <property type="term" value="F:scavenger receptor activity"/>
    <property type="evidence" value="ECO:0007669"/>
    <property type="project" value="TreeGrafter"/>
</dbReference>
<reference evidence="13" key="1">
    <citation type="journal article" date="2015" name="BMC Genomics">
        <title>Candidate chemosensory genes identified in Colaphellus bowringi by antennal transcriptome analysis.</title>
        <authorList>
            <person name="Li X.M."/>
            <person name="Zhu X.Y."/>
            <person name="Wang Z.Q."/>
            <person name="Wang Y."/>
            <person name="He P."/>
            <person name="Chen G."/>
            <person name="Sun L."/>
            <person name="Deng D.G."/>
            <person name="Zhang Y.N."/>
        </authorList>
    </citation>
    <scope>NUCLEOTIDE SEQUENCE</scope>
</reference>
<dbReference type="PANTHER" id="PTHR11923">
    <property type="entry name" value="SCAVENGER RECEPTOR CLASS B TYPE-1 SR-B1"/>
    <property type="match status" value="1"/>
</dbReference>
<dbReference type="PRINTS" id="PR01609">
    <property type="entry name" value="CD36FAMILY"/>
</dbReference>
<evidence type="ECO:0000256" key="3">
    <source>
        <dbReference type="ARBA" id="ARBA00022475"/>
    </source>
</evidence>
<evidence type="ECO:0000256" key="4">
    <source>
        <dbReference type="ARBA" id="ARBA00022606"/>
    </source>
</evidence>
<keyword evidence="6" id="KW-0552">Olfaction</keyword>
<evidence type="ECO:0000256" key="10">
    <source>
        <dbReference type="ARBA" id="ARBA00023170"/>
    </source>
</evidence>
<comment type="subcellular location">
    <subcellularLocation>
        <location evidence="1">Cell membrane</location>
        <topology evidence="1">Multi-pass membrane protein</topology>
    </subcellularLocation>
</comment>
<keyword evidence="3" id="KW-1003">Cell membrane</keyword>
<dbReference type="EMBL" id="KT381537">
    <property type="protein sequence ID" value="ALR72543.1"/>
    <property type="molecule type" value="mRNA"/>
</dbReference>
<evidence type="ECO:0000256" key="8">
    <source>
        <dbReference type="ARBA" id="ARBA00023136"/>
    </source>
</evidence>
<evidence type="ECO:0000256" key="5">
    <source>
        <dbReference type="ARBA" id="ARBA00022692"/>
    </source>
</evidence>
<keyword evidence="11" id="KW-0325">Glycoprotein</keyword>